<keyword evidence="4" id="KW-1185">Reference proteome</keyword>
<feature type="region of interest" description="Disordered" evidence="1">
    <location>
        <begin position="149"/>
        <end position="175"/>
    </location>
</feature>
<dbReference type="InterPro" id="IPR012349">
    <property type="entry name" value="Split_barrel_FMN-bd"/>
</dbReference>
<evidence type="ECO:0000313" key="3">
    <source>
        <dbReference type="EMBL" id="MFC5952439.1"/>
    </source>
</evidence>
<dbReference type="InterPro" id="IPR011576">
    <property type="entry name" value="Pyridox_Oxase_N"/>
</dbReference>
<accession>A0ABW1III3</accession>
<comment type="caution">
    <text evidence="3">The sequence shown here is derived from an EMBL/GenBank/DDBJ whole genome shotgun (WGS) entry which is preliminary data.</text>
</comment>
<dbReference type="RefSeq" id="WP_379571333.1">
    <property type="nucleotide sequence ID" value="NZ_JBHSQK010000105.1"/>
</dbReference>
<evidence type="ECO:0000259" key="2">
    <source>
        <dbReference type="Pfam" id="PF01243"/>
    </source>
</evidence>
<dbReference type="Gene3D" id="2.30.110.10">
    <property type="entry name" value="Electron Transport, Fmn-binding Protein, Chain A"/>
    <property type="match status" value="1"/>
</dbReference>
<sequence>MTRVGERDLEGMDQAGLAAADRAELVEAARECTFLFTDDEGWPAGVTMSHLFHEGVFWLTAVRGRAHVTAAERNPRVGLVISNLGTGLPGRRMVRIRGRATVHRDRPTLDAVLPLLARRLQPRDPDRMLRLLDSPRRVLIRVEPVSYPQTHDSRRIAGDGRGGPARTSSVDPRRE</sequence>
<dbReference type="EMBL" id="JBHSQK010000105">
    <property type="protein sequence ID" value="MFC5952439.1"/>
    <property type="molecule type" value="Genomic_DNA"/>
</dbReference>
<feature type="compositionally biased region" description="Polar residues" evidence="1">
    <location>
        <begin position="166"/>
        <end position="175"/>
    </location>
</feature>
<name>A0ABW1III3_9PSEU</name>
<evidence type="ECO:0000313" key="4">
    <source>
        <dbReference type="Proteomes" id="UP001596119"/>
    </source>
</evidence>
<dbReference type="Pfam" id="PF01243">
    <property type="entry name" value="PNPOx_N"/>
    <property type="match status" value="1"/>
</dbReference>
<gene>
    <name evidence="3" type="ORF">ACFQH9_29670</name>
</gene>
<protein>
    <submittedName>
        <fullName evidence="3">Pyridoxamine 5'-phosphate oxidase family protein</fullName>
    </submittedName>
</protein>
<evidence type="ECO:0000256" key="1">
    <source>
        <dbReference type="SAM" id="MobiDB-lite"/>
    </source>
</evidence>
<proteinExistence type="predicted"/>
<feature type="domain" description="Pyridoxamine 5'-phosphate oxidase N-terminal" evidence="2">
    <location>
        <begin position="36"/>
        <end position="136"/>
    </location>
</feature>
<dbReference type="SUPFAM" id="SSF50475">
    <property type="entry name" value="FMN-binding split barrel"/>
    <property type="match status" value="1"/>
</dbReference>
<organism evidence="3 4">
    <name type="scientific">Pseudonocardia lutea</name>
    <dbReference type="NCBI Taxonomy" id="2172015"/>
    <lineage>
        <taxon>Bacteria</taxon>
        <taxon>Bacillati</taxon>
        <taxon>Actinomycetota</taxon>
        <taxon>Actinomycetes</taxon>
        <taxon>Pseudonocardiales</taxon>
        <taxon>Pseudonocardiaceae</taxon>
        <taxon>Pseudonocardia</taxon>
    </lineage>
</organism>
<reference evidence="4" key="1">
    <citation type="journal article" date="2019" name="Int. J. Syst. Evol. Microbiol.">
        <title>The Global Catalogue of Microorganisms (GCM) 10K type strain sequencing project: providing services to taxonomists for standard genome sequencing and annotation.</title>
        <authorList>
            <consortium name="The Broad Institute Genomics Platform"/>
            <consortium name="The Broad Institute Genome Sequencing Center for Infectious Disease"/>
            <person name="Wu L."/>
            <person name="Ma J."/>
        </authorList>
    </citation>
    <scope>NUCLEOTIDE SEQUENCE [LARGE SCALE GENOMIC DNA]</scope>
    <source>
        <strain evidence="4">CGMCC 4.7397</strain>
    </source>
</reference>
<dbReference type="Proteomes" id="UP001596119">
    <property type="component" value="Unassembled WGS sequence"/>
</dbReference>